<keyword evidence="10 13" id="KW-0472">Membrane</keyword>
<keyword evidence="4" id="KW-0997">Cell inner membrane</keyword>
<evidence type="ECO:0000256" key="3">
    <source>
        <dbReference type="ARBA" id="ARBA00022475"/>
    </source>
</evidence>
<keyword evidence="2" id="KW-0813">Transport</keyword>
<evidence type="ECO:0000256" key="2">
    <source>
        <dbReference type="ARBA" id="ARBA00022448"/>
    </source>
</evidence>
<dbReference type="SUPFAM" id="SSF52540">
    <property type="entry name" value="P-loop containing nucleoside triphosphate hydrolases"/>
    <property type="match status" value="1"/>
</dbReference>
<evidence type="ECO:0000256" key="4">
    <source>
        <dbReference type="ARBA" id="ARBA00022519"/>
    </source>
</evidence>
<evidence type="ECO:0000256" key="13">
    <source>
        <dbReference type="SAM" id="Phobius"/>
    </source>
</evidence>
<keyword evidence="9 13" id="KW-1133">Transmembrane helix</keyword>
<dbReference type="Gene3D" id="3.40.50.300">
    <property type="entry name" value="P-loop containing nucleotide triphosphate hydrolases"/>
    <property type="match status" value="1"/>
</dbReference>
<evidence type="ECO:0000256" key="11">
    <source>
        <dbReference type="ARBA" id="ARBA00038388"/>
    </source>
</evidence>
<organism evidence="14 15">
    <name type="scientific">Aerococcus urinae</name>
    <dbReference type="NCBI Taxonomy" id="1376"/>
    <lineage>
        <taxon>Bacteria</taxon>
        <taxon>Bacillati</taxon>
        <taxon>Bacillota</taxon>
        <taxon>Bacilli</taxon>
        <taxon>Lactobacillales</taxon>
        <taxon>Aerococcaceae</taxon>
        <taxon>Aerococcus</taxon>
    </lineage>
</organism>
<dbReference type="RefSeq" id="WP_060778469.1">
    <property type="nucleotide sequence ID" value="NZ_CAJHLF010000005.1"/>
</dbReference>
<dbReference type="OrthoDB" id="2079174at2"/>
<evidence type="ECO:0000256" key="5">
    <source>
        <dbReference type="ARBA" id="ARBA00022692"/>
    </source>
</evidence>
<evidence type="ECO:0000256" key="1">
    <source>
        <dbReference type="ARBA" id="ARBA00004429"/>
    </source>
</evidence>
<feature type="transmembrane region" description="Helical" evidence="13">
    <location>
        <begin position="593"/>
        <end position="618"/>
    </location>
</feature>
<dbReference type="Proteomes" id="UP000594771">
    <property type="component" value="Chromosome"/>
</dbReference>
<dbReference type="FunFam" id="3.40.50.300:FF:000032">
    <property type="entry name" value="Export ABC transporter ATP-binding protein"/>
    <property type="match status" value="1"/>
</dbReference>
<keyword evidence="8" id="KW-0029">Amino-acid transport</keyword>
<feature type="transmembrane region" description="Helical" evidence="13">
    <location>
        <begin position="543"/>
        <end position="572"/>
    </location>
</feature>
<keyword evidence="5 13" id="KW-0812">Transmembrane</keyword>
<sequence length="675" mass="73709">MAILSLNAVNKYYSLANGDRFHALKDINLDFEAGELVAIVGESGSGKSTLMNLIGGLDTDFTGDICVEGEIIANFKERDLVNYHKDKIGFVFQNFNLISHLSVLENVALAMNLSNIPKSKREKQAQAVLEQLGLGQQIHKRPNQLSGGQKQRVAIARALVNNPEIIIADEPTGALDSQTADAVLDIFKAIAASGKLVLIVTHSQAVAGIASRLVRIGDGEIVADERVNENQRALAKYQGMRQLPQVEKARSNAFSFWSAIQLALKNMRAKWSRNLLIAFGFSVGIMSIILMLALGSGVNNYLTDTMESQVNPQVTEVRMPMNNPEMEAMEERNRSNEGQNLPQTTISPDFQDPAFDQENIEELGAIRGVEELEVGYTNFSLGTDYLKKEDQTYPFMNLQTISSLITPANLPEGHLSEQGEILVSRGIADKLAEDTGQSAIGQKLTLKLTLKQKDLKADFTISGIYQADETMGSAAIFDTVYLNYDDLETLAADQDIELKPNVVYLVAEDESLTPQIKENIADMGYRGSATESLVKTFTEMIDIFTFVLIGVAGISLLVSAIMILTVLYISVVERTQEIGVIKAIGGRRKDIRRIFISESFLIGLFSGLLGGGLAIAFAGLANQVLNQLFQVSMLDITWQFLLIGLAIAVVIATISGLLPANRASKLDPVEALRAE</sequence>
<feature type="transmembrane region" description="Helical" evidence="13">
    <location>
        <begin position="638"/>
        <end position="658"/>
    </location>
</feature>
<dbReference type="InterPro" id="IPR003593">
    <property type="entry name" value="AAA+_ATPase"/>
</dbReference>
<dbReference type="Pfam" id="PF02687">
    <property type="entry name" value="FtsX"/>
    <property type="match status" value="1"/>
</dbReference>
<comment type="subcellular location">
    <subcellularLocation>
        <location evidence="1">Cell inner membrane</location>
        <topology evidence="1">Multi-pass membrane protein</topology>
    </subcellularLocation>
</comment>
<dbReference type="EMBL" id="CP065662">
    <property type="protein sequence ID" value="QPS02300.1"/>
    <property type="molecule type" value="Genomic_DNA"/>
</dbReference>
<dbReference type="GeneID" id="35768461"/>
<dbReference type="CDD" id="cd03255">
    <property type="entry name" value="ABC_MJ0796_LolCDE_FtsE"/>
    <property type="match status" value="1"/>
</dbReference>
<evidence type="ECO:0000313" key="14">
    <source>
        <dbReference type="EMBL" id="QPS02300.1"/>
    </source>
</evidence>
<evidence type="ECO:0000313" key="15">
    <source>
        <dbReference type="Proteomes" id="UP000594771"/>
    </source>
</evidence>
<accession>A0A0X8FEV3</accession>
<keyword evidence="3" id="KW-1003">Cell membrane</keyword>
<dbReference type="InterPro" id="IPR017871">
    <property type="entry name" value="ABC_transporter-like_CS"/>
</dbReference>
<keyword evidence="7 14" id="KW-0067">ATP-binding</keyword>
<dbReference type="KEGG" id="aun:AWM73_05680"/>
<dbReference type="PANTHER" id="PTHR42798">
    <property type="entry name" value="LIPOPROTEIN-RELEASING SYSTEM ATP-BINDING PROTEIN LOLD"/>
    <property type="match status" value="1"/>
</dbReference>
<evidence type="ECO:0000256" key="6">
    <source>
        <dbReference type="ARBA" id="ARBA00022741"/>
    </source>
</evidence>
<dbReference type="SMART" id="SM00382">
    <property type="entry name" value="AAA"/>
    <property type="match status" value="1"/>
</dbReference>
<dbReference type="GO" id="GO:0005886">
    <property type="term" value="C:plasma membrane"/>
    <property type="evidence" value="ECO:0007669"/>
    <property type="project" value="UniProtKB-SubCell"/>
</dbReference>
<dbReference type="InterPro" id="IPR027417">
    <property type="entry name" value="P-loop_NTPase"/>
</dbReference>
<evidence type="ECO:0000256" key="8">
    <source>
        <dbReference type="ARBA" id="ARBA00022970"/>
    </source>
</evidence>
<dbReference type="GO" id="GO:0006865">
    <property type="term" value="P:amino acid transport"/>
    <property type="evidence" value="ECO:0007669"/>
    <property type="project" value="UniProtKB-KW"/>
</dbReference>
<dbReference type="AlphaFoldDB" id="A0A0X8FEV3"/>
<dbReference type="Pfam" id="PF00005">
    <property type="entry name" value="ABC_tran"/>
    <property type="match status" value="1"/>
</dbReference>
<dbReference type="PANTHER" id="PTHR42798:SF6">
    <property type="entry name" value="CELL DIVISION ATP-BINDING PROTEIN FTSE"/>
    <property type="match status" value="1"/>
</dbReference>
<dbReference type="GO" id="GO:0098796">
    <property type="term" value="C:membrane protein complex"/>
    <property type="evidence" value="ECO:0007669"/>
    <property type="project" value="UniProtKB-ARBA"/>
</dbReference>
<gene>
    <name evidence="14" type="ORF">I6G68_04360</name>
</gene>
<dbReference type="GO" id="GO:0005524">
    <property type="term" value="F:ATP binding"/>
    <property type="evidence" value="ECO:0007669"/>
    <property type="project" value="UniProtKB-KW"/>
</dbReference>
<dbReference type="GO" id="GO:0016887">
    <property type="term" value="F:ATP hydrolysis activity"/>
    <property type="evidence" value="ECO:0007669"/>
    <property type="project" value="InterPro"/>
</dbReference>
<feature type="transmembrane region" description="Helical" evidence="13">
    <location>
        <begin position="275"/>
        <end position="298"/>
    </location>
</feature>
<evidence type="ECO:0000256" key="10">
    <source>
        <dbReference type="ARBA" id="ARBA00023136"/>
    </source>
</evidence>
<feature type="region of interest" description="Disordered" evidence="12">
    <location>
        <begin position="328"/>
        <end position="350"/>
    </location>
</feature>
<dbReference type="InterPro" id="IPR003838">
    <property type="entry name" value="ABC3_permease_C"/>
</dbReference>
<name>A0A0X8FEV3_9LACT</name>
<dbReference type="PROSITE" id="PS50893">
    <property type="entry name" value="ABC_TRANSPORTER_2"/>
    <property type="match status" value="1"/>
</dbReference>
<dbReference type="PROSITE" id="PS00211">
    <property type="entry name" value="ABC_TRANSPORTER_1"/>
    <property type="match status" value="1"/>
</dbReference>
<dbReference type="Pfam" id="PF12704">
    <property type="entry name" value="MacB_PCD"/>
    <property type="match status" value="1"/>
</dbReference>
<keyword evidence="6" id="KW-0547">Nucleotide-binding</keyword>
<comment type="similarity">
    <text evidence="11">Belongs to the ABC transporter superfamily. Macrolide exporter (TC 3.A.1.122) family.</text>
</comment>
<proteinExistence type="inferred from homology"/>
<dbReference type="InterPro" id="IPR017911">
    <property type="entry name" value="MacB-like_ATP-bd"/>
</dbReference>
<reference evidence="14 15" key="1">
    <citation type="submission" date="2020-12" db="EMBL/GenBank/DDBJ databases">
        <title>FDA dAtabase for Regulatory Grade micrObial Sequences (FDA-ARGOS): Supporting development and validation of Infectious Disease Dx tests.</title>
        <authorList>
            <person name="Sproer C."/>
            <person name="Gronow S."/>
            <person name="Severitt S."/>
            <person name="Schroder I."/>
            <person name="Tallon L."/>
            <person name="Sadzewicz L."/>
            <person name="Zhao X."/>
            <person name="Boylan J."/>
            <person name="Ott S."/>
            <person name="Bowen H."/>
            <person name="Vavikolanu K."/>
            <person name="Mehta A."/>
            <person name="Aluvathingal J."/>
            <person name="Nadendla S."/>
            <person name="Lowell S."/>
            <person name="Myers T."/>
            <person name="Yan Y."/>
            <person name="Sichtig H."/>
        </authorList>
    </citation>
    <scope>NUCLEOTIDE SEQUENCE [LARGE SCALE GENOMIC DNA]</scope>
    <source>
        <strain evidence="14 15">FDAARGOS_911</strain>
    </source>
</reference>
<evidence type="ECO:0000256" key="7">
    <source>
        <dbReference type="ARBA" id="ARBA00022840"/>
    </source>
</evidence>
<feature type="compositionally biased region" description="Polar residues" evidence="12">
    <location>
        <begin position="336"/>
        <end position="348"/>
    </location>
</feature>
<evidence type="ECO:0000256" key="12">
    <source>
        <dbReference type="SAM" id="MobiDB-lite"/>
    </source>
</evidence>
<dbReference type="InterPro" id="IPR025857">
    <property type="entry name" value="MacB_PCD"/>
</dbReference>
<dbReference type="InterPro" id="IPR003439">
    <property type="entry name" value="ABC_transporter-like_ATP-bd"/>
</dbReference>
<protein>
    <submittedName>
        <fullName evidence="14">ATP-binding cassette domain-containing protein</fullName>
    </submittedName>
</protein>
<dbReference type="GO" id="GO:0022857">
    <property type="term" value="F:transmembrane transporter activity"/>
    <property type="evidence" value="ECO:0007669"/>
    <property type="project" value="UniProtKB-ARBA"/>
</dbReference>
<evidence type="ECO:0000256" key="9">
    <source>
        <dbReference type="ARBA" id="ARBA00022989"/>
    </source>
</evidence>